<dbReference type="InterPro" id="IPR052016">
    <property type="entry name" value="Bact_Sigma-Reg"/>
</dbReference>
<dbReference type="Pfam" id="PF07228">
    <property type="entry name" value="SpoIIE"/>
    <property type="match status" value="1"/>
</dbReference>
<keyword evidence="1" id="KW-0378">Hydrolase</keyword>
<sequence length="619" mass="67716">MPLESGVSKRPTLLLLTNNSIVSHSVAHYCQQKDCWLDQLADVGMLSAALQQHRPWLIVLDLDVTGSQFAQLIQSIKQSDSMDLIPIILVGPAYMQSQIVPAALHAGANFYLETPQEAATFAALLSATLETALRHRRAMLQLFDQVAELESLQQEQEEEKALANNIINDGLTIDPKLASDIQRWVAPAQRFSGDLIMAEMAPDHSYRVILADGVGHGLPAALTVLPLVRTFRTMARAGYGVRSIVYELNRVIRETLPHHRFVAVSLLHIDPQQRTLECWNGGNPPVLVYDEYGEEVWRCRSSHLPLGILETEQVDLSTDAYLYHSELYAFLCSDGLPELTGQNKQALGMNEIEMLLKRSDPEEWISAIQSLSTDHLQGMAAHDDISVAAVRCRTVVNQSVPEAISSPVPVQHLRTTTTTLPVATEITADALVSPLPRADLAGLDRAQAIEHMAFAIRMPVADILARDLLPLARRILRQIGPVYEHDPLLLQGLQVLFGQVAATLQTLQIGTDNIATGPAADKKLALPIAVNVKQHLMAGQQYVGMAAQQVGLGVRILSWETASAVEIEVTHTGAAFADSVALRETLLMSGLDPEHLLLDTAGTQAVLLIPLPQQEATEE</sequence>
<dbReference type="GO" id="GO:0016791">
    <property type="term" value="F:phosphatase activity"/>
    <property type="evidence" value="ECO:0007669"/>
    <property type="project" value="TreeGrafter"/>
</dbReference>
<name>A0A368L8A8_9BURK</name>
<feature type="domain" description="Response regulatory" evidence="4">
    <location>
        <begin position="12"/>
        <end position="129"/>
    </location>
</feature>
<dbReference type="PANTHER" id="PTHR43156:SF2">
    <property type="entry name" value="STAGE II SPORULATION PROTEIN E"/>
    <property type="match status" value="1"/>
</dbReference>
<keyword evidence="2" id="KW-0597">Phosphoprotein</keyword>
<feature type="coiled-coil region" evidence="3">
    <location>
        <begin position="139"/>
        <end position="169"/>
    </location>
</feature>
<dbReference type="InterPro" id="IPR001932">
    <property type="entry name" value="PPM-type_phosphatase-like_dom"/>
</dbReference>
<evidence type="ECO:0000256" key="3">
    <source>
        <dbReference type="SAM" id="Coils"/>
    </source>
</evidence>
<evidence type="ECO:0000259" key="4">
    <source>
        <dbReference type="PROSITE" id="PS50110"/>
    </source>
</evidence>
<dbReference type="SUPFAM" id="SSF52172">
    <property type="entry name" value="CheY-like"/>
    <property type="match status" value="1"/>
</dbReference>
<dbReference type="EMBL" id="QPGB01000001">
    <property type="protein sequence ID" value="RCS59866.1"/>
    <property type="molecule type" value="Genomic_DNA"/>
</dbReference>
<dbReference type="AlphaFoldDB" id="A0A368L8A8"/>
<dbReference type="InterPro" id="IPR011006">
    <property type="entry name" value="CheY-like_superfamily"/>
</dbReference>
<keyword evidence="6" id="KW-1185">Reference proteome</keyword>
<dbReference type="OrthoDB" id="9813903at2"/>
<feature type="modified residue" description="4-aspartylphosphate" evidence="2">
    <location>
        <position position="61"/>
    </location>
</feature>
<dbReference type="InterPro" id="IPR001789">
    <property type="entry name" value="Sig_transdc_resp-reg_receiver"/>
</dbReference>
<evidence type="ECO:0000256" key="1">
    <source>
        <dbReference type="ARBA" id="ARBA00022801"/>
    </source>
</evidence>
<protein>
    <recommendedName>
        <fullName evidence="4">Response regulatory domain-containing protein</fullName>
    </recommendedName>
</protein>
<organism evidence="5 6">
    <name type="scientific">Parvibium lacunae</name>
    <dbReference type="NCBI Taxonomy" id="1888893"/>
    <lineage>
        <taxon>Bacteria</taxon>
        <taxon>Pseudomonadati</taxon>
        <taxon>Pseudomonadota</taxon>
        <taxon>Betaproteobacteria</taxon>
        <taxon>Burkholderiales</taxon>
        <taxon>Alcaligenaceae</taxon>
        <taxon>Parvibium</taxon>
    </lineage>
</organism>
<accession>A0A368L8A8</accession>
<evidence type="ECO:0000313" key="5">
    <source>
        <dbReference type="EMBL" id="RCS59866.1"/>
    </source>
</evidence>
<dbReference type="SUPFAM" id="SSF81606">
    <property type="entry name" value="PP2C-like"/>
    <property type="match status" value="1"/>
</dbReference>
<evidence type="ECO:0000313" key="6">
    <source>
        <dbReference type="Proteomes" id="UP000252357"/>
    </source>
</evidence>
<dbReference type="Gene3D" id="3.40.50.2300">
    <property type="match status" value="1"/>
</dbReference>
<proteinExistence type="predicted"/>
<evidence type="ECO:0000256" key="2">
    <source>
        <dbReference type="PROSITE-ProRule" id="PRU00169"/>
    </source>
</evidence>
<reference evidence="5 6" key="1">
    <citation type="journal article" date="2018" name="Int. J. Syst. Evol. Microbiol.">
        <title>Parvibium lacunae gen. nov., sp. nov., a new member of the family Alcaligenaceae isolated from a freshwater pond.</title>
        <authorList>
            <person name="Chen W.M."/>
            <person name="Xie P.B."/>
            <person name="Hsu M.Y."/>
            <person name="Sheu S.Y."/>
        </authorList>
    </citation>
    <scope>NUCLEOTIDE SEQUENCE [LARGE SCALE GENOMIC DNA]</scope>
    <source>
        <strain evidence="5 6">KMB9</strain>
    </source>
</reference>
<dbReference type="Proteomes" id="UP000252357">
    <property type="component" value="Unassembled WGS sequence"/>
</dbReference>
<dbReference type="Gene3D" id="3.60.40.10">
    <property type="entry name" value="PPM-type phosphatase domain"/>
    <property type="match status" value="1"/>
</dbReference>
<comment type="caution">
    <text evidence="5">The sequence shown here is derived from an EMBL/GenBank/DDBJ whole genome shotgun (WGS) entry which is preliminary data.</text>
</comment>
<dbReference type="PROSITE" id="PS50110">
    <property type="entry name" value="RESPONSE_REGULATORY"/>
    <property type="match status" value="1"/>
</dbReference>
<dbReference type="SMART" id="SM00331">
    <property type="entry name" value="PP2C_SIG"/>
    <property type="match status" value="1"/>
</dbReference>
<dbReference type="InterPro" id="IPR036457">
    <property type="entry name" value="PPM-type-like_dom_sf"/>
</dbReference>
<dbReference type="RefSeq" id="WP_114402015.1">
    <property type="nucleotide sequence ID" value="NZ_QPGB01000001.1"/>
</dbReference>
<dbReference type="PANTHER" id="PTHR43156">
    <property type="entry name" value="STAGE II SPORULATION PROTEIN E-RELATED"/>
    <property type="match status" value="1"/>
</dbReference>
<dbReference type="GO" id="GO:0000160">
    <property type="term" value="P:phosphorelay signal transduction system"/>
    <property type="evidence" value="ECO:0007669"/>
    <property type="project" value="InterPro"/>
</dbReference>
<gene>
    <name evidence="5" type="ORF">DU000_04015</name>
</gene>
<keyword evidence="3" id="KW-0175">Coiled coil</keyword>